<dbReference type="SUPFAM" id="SSF111364">
    <property type="entry name" value="Tsx-like channel"/>
    <property type="match status" value="1"/>
</dbReference>
<evidence type="ECO:0000256" key="2">
    <source>
        <dbReference type="SAM" id="SignalP"/>
    </source>
</evidence>
<feature type="chain" id="PRO_5042844369" description="Nucleoside-specific outer membrane channel protein Tsx" evidence="2">
    <location>
        <begin position="22"/>
        <end position="242"/>
    </location>
</feature>
<dbReference type="AlphaFoldDB" id="A0AAN1WFB1"/>
<dbReference type="InterPro" id="IPR018013">
    <property type="entry name" value="Channel_Tsx-like"/>
</dbReference>
<organism evidence="3 4">
    <name type="scientific">Marinagarivorans cellulosilyticus</name>
    <dbReference type="NCBI Taxonomy" id="2721545"/>
    <lineage>
        <taxon>Bacteria</taxon>
        <taxon>Pseudomonadati</taxon>
        <taxon>Pseudomonadota</taxon>
        <taxon>Gammaproteobacteria</taxon>
        <taxon>Cellvibrionales</taxon>
        <taxon>Cellvibrionaceae</taxon>
        <taxon>Marinagarivorans</taxon>
    </lineage>
</organism>
<gene>
    <name evidence="3" type="ORF">MARGE09_P0670</name>
</gene>
<evidence type="ECO:0000313" key="4">
    <source>
        <dbReference type="Proteomes" id="UP001320119"/>
    </source>
</evidence>
<dbReference type="Gene3D" id="2.40.230.20">
    <property type="entry name" value="Nucleoside-specific channel-forming protein, Tsx-like"/>
    <property type="match status" value="1"/>
</dbReference>
<keyword evidence="4" id="KW-1185">Reference proteome</keyword>
<dbReference type="InterPro" id="IPR036777">
    <property type="entry name" value="Channel_Tsx-like_sf"/>
</dbReference>
<accession>A0AAN1WFB1</accession>
<name>A0AAN1WFB1_9GAMM</name>
<dbReference type="GO" id="GO:0009279">
    <property type="term" value="C:cell outer membrane"/>
    <property type="evidence" value="ECO:0007669"/>
    <property type="project" value="InterPro"/>
</dbReference>
<dbReference type="KEGG" id="marq:MARGE09_P0670"/>
<dbReference type="EMBL" id="AP023086">
    <property type="protein sequence ID" value="BCD96470.1"/>
    <property type="molecule type" value="Genomic_DNA"/>
</dbReference>
<feature type="signal peptide" evidence="2">
    <location>
        <begin position="1"/>
        <end position="21"/>
    </location>
</feature>
<protein>
    <recommendedName>
        <fullName evidence="5">Nucleoside-specific outer membrane channel protein Tsx</fullName>
    </recommendedName>
</protein>
<dbReference type="RefSeq" id="WP_236985969.1">
    <property type="nucleotide sequence ID" value="NZ_AP023086.1"/>
</dbReference>
<proteinExistence type="inferred from homology"/>
<evidence type="ECO:0000313" key="3">
    <source>
        <dbReference type="EMBL" id="BCD96470.1"/>
    </source>
</evidence>
<reference evidence="3 4" key="1">
    <citation type="journal article" date="2022" name="IScience">
        <title>An ultrasensitive nanofiber-based assay for enzymatic hydrolysis and deep-sea microbial degradation of cellulose.</title>
        <authorList>
            <person name="Tsudome M."/>
            <person name="Tachioka M."/>
            <person name="Miyazaki M."/>
            <person name="Uchimura K."/>
            <person name="Tsuda M."/>
            <person name="Takaki Y."/>
            <person name="Deguchi S."/>
        </authorList>
    </citation>
    <scope>NUCLEOTIDE SEQUENCE [LARGE SCALE GENOMIC DNA]</scope>
    <source>
        <strain evidence="3 4">GE09</strain>
    </source>
</reference>
<keyword evidence="2" id="KW-0732">Signal</keyword>
<evidence type="ECO:0008006" key="5">
    <source>
        <dbReference type="Google" id="ProtNLM"/>
    </source>
</evidence>
<sequence length="242" mass="27810">MNRYQIGLCALLCNFSINSAAAENWRDTSLSLLYGENYAVGHPYRNVQTIEAGAGYDVGDYFFFVDRIDRAGNEVTYYAELTPRLSISHFMNQDSHGGLVKEIFIASRFEYADATDEKNVLLGFGLDLSVPGFNYLKFNAFYRNNDHYEDSELLMMVWAVPFSILGQDFLYDGFFDWYSAAEGFASSFNITSQLKYQIKLPIKNRVYVGIEYSHWNNKFGIKSTPEFNSNERNVSALLKFHF</sequence>
<comment type="similarity">
    <text evidence="1">Belongs to the nucleoside-specific channel-forming outer membrane porin (Tsx) (TC 1.B.10) family.</text>
</comment>
<evidence type="ECO:0000256" key="1">
    <source>
        <dbReference type="ARBA" id="ARBA00008728"/>
    </source>
</evidence>
<dbReference type="Pfam" id="PF03502">
    <property type="entry name" value="Channel_Tsx"/>
    <property type="match status" value="1"/>
</dbReference>
<dbReference type="Proteomes" id="UP001320119">
    <property type="component" value="Chromosome"/>
</dbReference>